<dbReference type="Proteomes" id="UP001202831">
    <property type="component" value="Unassembled WGS sequence"/>
</dbReference>
<organism evidence="1 2">
    <name type="scientific">Shewanella corallii</name>
    <dbReference type="NCBI Taxonomy" id="560080"/>
    <lineage>
        <taxon>Bacteria</taxon>
        <taxon>Pseudomonadati</taxon>
        <taxon>Pseudomonadota</taxon>
        <taxon>Gammaproteobacteria</taxon>
        <taxon>Alteromonadales</taxon>
        <taxon>Shewanellaceae</taxon>
        <taxon>Shewanella</taxon>
    </lineage>
</organism>
<dbReference type="RefSeq" id="WP_249247800.1">
    <property type="nucleotide sequence ID" value="NZ_JAKIKT010000001.1"/>
</dbReference>
<accession>A0ABT0N3J5</accession>
<proteinExistence type="predicted"/>
<sequence>MNFESEEEAMKRLGPLYIPVWEHSDETVADAIRMFREKWQPYSKESKQHNILNLVRELIDPAISEYRTHLPAEHLAYFPLPKGLSNYSDLVQSKGFRYAAGQIHSSLREFLDSDAFKEQDVTFIATQDMLKSLFLSCDEKRPRRSRLEPDVYFNTERKTRLCKFCGAPTEFSAFISHWERYGVIDSDEQESSNNIGKISPDLSHTYCLNHRPKLHHGSWNPAYKKAKRSYAQFEQEVLRLRRQVAHPDRPNANSGDTLIDEYFYHFMVDSLLDPTNVAELRELARKMVDSRLTDTKKRILALKKQGMSNHQVGLRMGVITGKQLSNQAVSKALGTIREKFTL</sequence>
<comment type="caution">
    <text evidence="1">The sequence shown here is derived from an EMBL/GenBank/DDBJ whole genome shotgun (WGS) entry which is preliminary data.</text>
</comment>
<evidence type="ECO:0000313" key="2">
    <source>
        <dbReference type="Proteomes" id="UP001202831"/>
    </source>
</evidence>
<keyword evidence="2" id="KW-1185">Reference proteome</keyword>
<dbReference type="EMBL" id="JAKIKT010000001">
    <property type="protein sequence ID" value="MCL2913019.1"/>
    <property type="molecule type" value="Genomic_DNA"/>
</dbReference>
<evidence type="ECO:0000313" key="1">
    <source>
        <dbReference type="EMBL" id="MCL2913019.1"/>
    </source>
</evidence>
<protein>
    <submittedName>
        <fullName evidence="1">Transcriptional regulator</fullName>
    </submittedName>
</protein>
<gene>
    <name evidence="1" type="ORF">L2725_04365</name>
</gene>
<reference evidence="1 2" key="1">
    <citation type="submission" date="2022-01" db="EMBL/GenBank/DDBJ databases">
        <title>Whole genome-based taxonomy of the Shewanellaceae.</title>
        <authorList>
            <person name="Martin-Rodriguez A.J."/>
        </authorList>
    </citation>
    <scope>NUCLEOTIDE SEQUENCE [LARGE SCALE GENOMIC DNA]</scope>
    <source>
        <strain evidence="1 2">DSM 21332</strain>
    </source>
</reference>
<name>A0ABT0N3J5_9GAMM</name>